<feature type="transmembrane region" description="Helical" evidence="10">
    <location>
        <begin position="264"/>
        <end position="284"/>
    </location>
</feature>
<name>A0A1S5VFQ3_9HYME</name>
<reference evidence="11" key="1">
    <citation type="journal article" date="2017" name="Comp. Biochem. Physiol. Part D Genomics Proteomics">
        <title>Candidate chemosensory genes identified in the endoparasitoid Meteorus pulchricornis (Hymenoptera: Braconidae) by antennal transcriptome analysis.</title>
        <authorList>
            <person name="Sheng S."/>
            <person name="Liao C.W."/>
            <person name="Zheng Y."/>
            <person name="Zhou Y."/>
            <person name="Xu Y."/>
            <person name="Song W.M."/>
            <person name="He P."/>
            <person name="Zhang J."/>
            <person name="Wu F.A."/>
        </authorList>
    </citation>
    <scope>NUCLEOTIDE SEQUENCE</scope>
    <source>
        <strain evidence="11">Zhenjiang</strain>
    </source>
</reference>
<evidence type="ECO:0000256" key="6">
    <source>
        <dbReference type="ARBA" id="ARBA00022989"/>
    </source>
</evidence>
<feature type="transmembrane region" description="Helical" evidence="10">
    <location>
        <begin position="34"/>
        <end position="60"/>
    </location>
</feature>
<sequence length="392" mass="45187">MAATNTLREYEAFMRTRKRFLYCVGLWPIKQPSLFYQLLPVFIISMNISGACLTISFIVANSPKIPIMMKGFGTTITFLTTTFRTFFSMPRRKYVRVLHEDLDHFTNSIVKDSATINLISGRLPLVRKLVINLTCFVMLTAVTYLVPPVTNMINQYIHDTRPRTYRLVLPMKYPWSIVDGTASYYCAFIFESVNFFVSCMVAAAVDSHFMVYILQLSWELRAMSHQFSDLKDHDDYDLVVQDCIRSYKRLIRCRDNVEKIYGPIFLWMMVSSAVTMCACVFQLANIRALSFIQIFHIGMYLGARLSLLFGYTWSGTVLTTESEALRDTIYSSNWPGSGRQRYMTSILIMLTQKPLVISACSFAAISIKLFPKLINTAISYFFLLRTMEDKKK</sequence>
<comment type="similarity">
    <text evidence="10">Belongs to the insect chemoreceptor superfamily. Heteromeric odorant receptor channel (TC 1.A.69) family.</text>
</comment>
<evidence type="ECO:0000256" key="3">
    <source>
        <dbReference type="ARBA" id="ARBA00022606"/>
    </source>
</evidence>
<dbReference type="GO" id="GO:0007165">
    <property type="term" value="P:signal transduction"/>
    <property type="evidence" value="ECO:0007669"/>
    <property type="project" value="UniProtKB-KW"/>
</dbReference>
<keyword evidence="5 10" id="KW-0552">Olfaction</keyword>
<evidence type="ECO:0000313" key="11">
    <source>
        <dbReference type="EMBL" id="AQN78475.1"/>
    </source>
</evidence>
<evidence type="ECO:0000256" key="7">
    <source>
        <dbReference type="ARBA" id="ARBA00023136"/>
    </source>
</evidence>
<evidence type="ECO:0000256" key="10">
    <source>
        <dbReference type="RuleBase" id="RU351113"/>
    </source>
</evidence>
<feature type="transmembrane region" description="Helical" evidence="10">
    <location>
        <begin position="129"/>
        <end position="146"/>
    </location>
</feature>
<evidence type="ECO:0000256" key="9">
    <source>
        <dbReference type="ARBA" id="ARBA00023224"/>
    </source>
</evidence>
<evidence type="ECO:0000256" key="2">
    <source>
        <dbReference type="ARBA" id="ARBA00022475"/>
    </source>
</evidence>
<dbReference type="InterPro" id="IPR004117">
    <property type="entry name" value="7tm6_olfct_rcpt"/>
</dbReference>
<keyword evidence="2" id="KW-1003">Cell membrane</keyword>
<feature type="transmembrane region" description="Helical" evidence="10">
    <location>
        <begin position="355"/>
        <end position="383"/>
    </location>
</feature>
<comment type="caution">
    <text evidence="10">Lacks conserved residue(s) required for the propagation of feature annotation.</text>
</comment>
<proteinExistence type="evidence at transcript level"/>
<protein>
    <recommendedName>
        <fullName evidence="10">Odorant receptor</fullName>
    </recommendedName>
</protein>
<keyword evidence="4 10" id="KW-0812">Transmembrane</keyword>
<dbReference type="GO" id="GO:0005549">
    <property type="term" value="F:odorant binding"/>
    <property type="evidence" value="ECO:0007669"/>
    <property type="project" value="InterPro"/>
</dbReference>
<evidence type="ECO:0000256" key="4">
    <source>
        <dbReference type="ARBA" id="ARBA00022692"/>
    </source>
</evidence>
<evidence type="ECO:0000256" key="8">
    <source>
        <dbReference type="ARBA" id="ARBA00023170"/>
    </source>
</evidence>
<evidence type="ECO:0000256" key="5">
    <source>
        <dbReference type="ARBA" id="ARBA00022725"/>
    </source>
</evidence>
<organism evidence="11">
    <name type="scientific">Meteorus pulchricornis</name>
    <dbReference type="NCBI Taxonomy" id="51522"/>
    <lineage>
        <taxon>Eukaryota</taxon>
        <taxon>Metazoa</taxon>
        <taxon>Ecdysozoa</taxon>
        <taxon>Arthropoda</taxon>
        <taxon>Hexapoda</taxon>
        <taxon>Insecta</taxon>
        <taxon>Pterygota</taxon>
        <taxon>Neoptera</taxon>
        <taxon>Endopterygota</taxon>
        <taxon>Hymenoptera</taxon>
        <taxon>Apocrita</taxon>
        <taxon>Ichneumonoidea</taxon>
        <taxon>Braconidae</taxon>
        <taxon>Meteorinae</taxon>
        <taxon>Meteorus</taxon>
    </lineage>
</organism>
<keyword evidence="7 10" id="KW-0472">Membrane</keyword>
<comment type="subcellular location">
    <subcellularLocation>
        <location evidence="1 10">Cell membrane</location>
        <topology evidence="1 10">Multi-pass membrane protein</topology>
    </subcellularLocation>
</comment>
<dbReference type="GO" id="GO:0004984">
    <property type="term" value="F:olfactory receptor activity"/>
    <property type="evidence" value="ECO:0007669"/>
    <property type="project" value="InterPro"/>
</dbReference>
<keyword evidence="9 10" id="KW-0807">Transducer</keyword>
<keyword evidence="3 10" id="KW-0716">Sensory transduction</keyword>
<dbReference type="PANTHER" id="PTHR21137">
    <property type="entry name" value="ODORANT RECEPTOR"/>
    <property type="match status" value="1"/>
</dbReference>
<dbReference type="EMBL" id="KY445540">
    <property type="protein sequence ID" value="AQN78475.1"/>
    <property type="molecule type" value="mRNA"/>
</dbReference>
<evidence type="ECO:0000256" key="1">
    <source>
        <dbReference type="ARBA" id="ARBA00004651"/>
    </source>
</evidence>
<dbReference type="AlphaFoldDB" id="A0A1S5VFQ3"/>
<dbReference type="GO" id="GO:0005886">
    <property type="term" value="C:plasma membrane"/>
    <property type="evidence" value="ECO:0007669"/>
    <property type="project" value="UniProtKB-SubCell"/>
</dbReference>
<dbReference type="Pfam" id="PF02949">
    <property type="entry name" value="7tm_6"/>
    <property type="match status" value="1"/>
</dbReference>
<keyword evidence="6 10" id="KW-1133">Transmembrane helix</keyword>
<dbReference type="PANTHER" id="PTHR21137:SF35">
    <property type="entry name" value="ODORANT RECEPTOR 19A-RELATED"/>
    <property type="match status" value="1"/>
</dbReference>
<accession>A0A1S5VFQ3</accession>
<keyword evidence="8 10" id="KW-0675">Receptor</keyword>